<comment type="caution">
    <text evidence="1">The sequence shown here is derived from an EMBL/GenBank/DDBJ whole genome shotgun (WGS) entry which is preliminary data.</text>
</comment>
<name>A0ACB9GE14_CICIN</name>
<accession>A0ACB9GE14</accession>
<keyword evidence="2" id="KW-1185">Reference proteome</keyword>
<dbReference type="Proteomes" id="UP001055811">
    <property type="component" value="Linkage Group LG02"/>
</dbReference>
<evidence type="ECO:0000313" key="1">
    <source>
        <dbReference type="EMBL" id="KAI3781293.1"/>
    </source>
</evidence>
<sequence length="143" mass="15836">MLKESGEARSVRTVGLIPVSAEPMVVLMRLKKKKELRRDGEDLSGVHYVIENEIKPVTFLLLAPPRSGASIISRCLESVTEREIERAFVNQRWFTTSNKAYSNDERSRNHTSVQGNGTQHGDRAGLPLSGKKKSLDGEESTAG</sequence>
<protein>
    <submittedName>
        <fullName evidence="1">Uncharacterized protein</fullName>
    </submittedName>
</protein>
<reference evidence="2" key="1">
    <citation type="journal article" date="2022" name="Mol. Ecol. Resour.">
        <title>The genomes of chicory, endive, great burdock and yacon provide insights into Asteraceae palaeo-polyploidization history and plant inulin production.</title>
        <authorList>
            <person name="Fan W."/>
            <person name="Wang S."/>
            <person name="Wang H."/>
            <person name="Wang A."/>
            <person name="Jiang F."/>
            <person name="Liu H."/>
            <person name="Zhao H."/>
            <person name="Xu D."/>
            <person name="Zhang Y."/>
        </authorList>
    </citation>
    <scope>NUCLEOTIDE SEQUENCE [LARGE SCALE GENOMIC DNA]</scope>
    <source>
        <strain evidence="2">cv. Punajuju</strain>
    </source>
</reference>
<organism evidence="1 2">
    <name type="scientific">Cichorium intybus</name>
    <name type="common">Chicory</name>
    <dbReference type="NCBI Taxonomy" id="13427"/>
    <lineage>
        <taxon>Eukaryota</taxon>
        <taxon>Viridiplantae</taxon>
        <taxon>Streptophyta</taxon>
        <taxon>Embryophyta</taxon>
        <taxon>Tracheophyta</taxon>
        <taxon>Spermatophyta</taxon>
        <taxon>Magnoliopsida</taxon>
        <taxon>eudicotyledons</taxon>
        <taxon>Gunneridae</taxon>
        <taxon>Pentapetalae</taxon>
        <taxon>asterids</taxon>
        <taxon>campanulids</taxon>
        <taxon>Asterales</taxon>
        <taxon>Asteraceae</taxon>
        <taxon>Cichorioideae</taxon>
        <taxon>Cichorieae</taxon>
        <taxon>Cichoriinae</taxon>
        <taxon>Cichorium</taxon>
    </lineage>
</organism>
<evidence type="ECO:0000313" key="2">
    <source>
        <dbReference type="Proteomes" id="UP001055811"/>
    </source>
</evidence>
<gene>
    <name evidence="1" type="ORF">L2E82_11302</name>
</gene>
<dbReference type="EMBL" id="CM042010">
    <property type="protein sequence ID" value="KAI3781293.1"/>
    <property type="molecule type" value="Genomic_DNA"/>
</dbReference>
<reference evidence="1 2" key="2">
    <citation type="journal article" date="2022" name="Mol. Ecol. Resour.">
        <title>The genomes of chicory, endive, great burdock and yacon provide insights into Asteraceae paleo-polyploidization history and plant inulin production.</title>
        <authorList>
            <person name="Fan W."/>
            <person name="Wang S."/>
            <person name="Wang H."/>
            <person name="Wang A."/>
            <person name="Jiang F."/>
            <person name="Liu H."/>
            <person name="Zhao H."/>
            <person name="Xu D."/>
            <person name="Zhang Y."/>
        </authorList>
    </citation>
    <scope>NUCLEOTIDE SEQUENCE [LARGE SCALE GENOMIC DNA]</scope>
    <source>
        <strain evidence="2">cv. Punajuju</strain>
        <tissue evidence="1">Leaves</tissue>
    </source>
</reference>
<proteinExistence type="predicted"/>